<proteinExistence type="predicted"/>
<dbReference type="Proteomes" id="UP000314294">
    <property type="component" value="Unassembled WGS sequence"/>
</dbReference>
<name>A0A4Z2JDV8_9TELE</name>
<dbReference type="EMBL" id="SRLO01000005">
    <property type="protein sequence ID" value="TNN88465.1"/>
    <property type="molecule type" value="Genomic_DNA"/>
</dbReference>
<sequence length="84" mass="9709">MSLTDPEKPPSEIRTNRLMGFARSPEGGDYIAAERQLGYVERLSRQTVSQALETVLSPVEKAWLQVWFQYGRHLLPQRQSKQYS</sequence>
<keyword evidence="2" id="KW-1185">Reference proteome</keyword>
<evidence type="ECO:0000313" key="1">
    <source>
        <dbReference type="EMBL" id="TNN88465.1"/>
    </source>
</evidence>
<dbReference type="AlphaFoldDB" id="A0A4Z2JDV8"/>
<protein>
    <submittedName>
        <fullName evidence="1">Uncharacterized protein</fullName>
    </submittedName>
</protein>
<evidence type="ECO:0000313" key="2">
    <source>
        <dbReference type="Proteomes" id="UP000314294"/>
    </source>
</evidence>
<organism evidence="1 2">
    <name type="scientific">Liparis tanakae</name>
    <name type="common">Tanaka's snailfish</name>
    <dbReference type="NCBI Taxonomy" id="230148"/>
    <lineage>
        <taxon>Eukaryota</taxon>
        <taxon>Metazoa</taxon>
        <taxon>Chordata</taxon>
        <taxon>Craniata</taxon>
        <taxon>Vertebrata</taxon>
        <taxon>Euteleostomi</taxon>
        <taxon>Actinopterygii</taxon>
        <taxon>Neopterygii</taxon>
        <taxon>Teleostei</taxon>
        <taxon>Neoteleostei</taxon>
        <taxon>Acanthomorphata</taxon>
        <taxon>Eupercaria</taxon>
        <taxon>Perciformes</taxon>
        <taxon>Cottioidei</taxon>
        <taxon>Cottales</taxon>
        <taxon>Liparidae</taxon>
        <taxon>Liparis</taxon>
    </lineage>
</organism>
<accession>A0A4Z2JDV8</accession>
<gene>
    <name evidence="1" type="ORF">EYF80_001247</name>
</gene>
<reference evidence="1 2" key="1">
    <citation type="submission" date="2019-03" db="EMBL/GenBank/DDBJ databases">
        <title>First draft genome of Liparis tanakae, snailfish: a comprehensive survey of snailfish specific genes.</title>
        <authorList>
            <person name="Kim W."/>
            <person name="Song I."/>
            <person name="Jeong J.-H."/>
            <person name="Kim D."/>
            <person name="Kim S."/>
            <person name="Ryu S."/>
            <person name="Song J.Y."/>
            <person name="Lee S.K."/>
        </authorList>
    </citation>
    <scope>NUCLEOTIDE SEQUENCE [LARGE SCALE GENOMIC DNA]</scope>
    <source>
        <tissue evidence="1">Muscle</tissue>
    </source>
</reference>
<comment type="caution">
    <text evidence="1">The sequence shown here is derived from an EMBL/GenBank/DDBJ whole genome shotgun (WGS) entry which is preliminary data.</text>
</comment>